<evidence type="ECO:0000313" key="5">
    <source>
        <dbReference type="EMBL" id="GAA0731149.1"/>
    </source>
</evidence>
<feature type="domain" description="Peptidase S24/S26A/S26B/S26C" evidence="4">
    <location>
        <begin position="140"/>
        <end position="222"/>
    </location>
</feature>
<dbReference type="Proteomes" id="UP001501758">
    <property type="component" value="Unassembled WGS sequence"/>
</dbReference>
<dbReference type="PANTHER" id="PTHR40661:SF1">
    <property type="entry name" value="HTH CRO_C1-TYPE DOMAIN-CONTAINING PROTEIN"/>
    <property type="match status" value="1"/>
</dbReference>
<name>A0ABP3UF55_9FLAO</name>
<sequence>MVEIDTKIREIIDFFGLNNHSFAKRIGVTSTTIDSITTGRLQSDGSRKRTKPGYDLLERMIEEFSIDPEYLFGKSNQILKQKQQEISTYGGIPQVVAVNQEGDENVVYVPIKARAGYLDGYGDTEFIETLPSFNMPHLTNGTFRCFEVQGNSMVRTFFDGDLVFGKYVEDLQDIKDGRVYVIVSKNDGIVLKRVINRIEERGKLILKSDNKNGNYPTYTINYEEIMEAWYVTMFASKQMPEPVDVYDRLHDLETKIVLLEEELRRTH</sequence>
<dbReference type="Pfam" id="PF00717">
    <property type="entry name" value="Peptidase_S24"/>
    <property type="match status" value="1"/>
</dbReference>
<proteinExistence type="predicted"/>
<dbReference type="Gene3D" id="1.10.260.40">
    <property type="entry name" value="lambda repressor-like DNA-binding domains"/>
    <property type="match status" value="1"/>
</dbReference>
<protein>
    <recommendedName>
        <fullName evidence="4">Peptidase S24/S26A/S26B/S26C domain-containing protein</fullName>
    </recommendedName>
</protein>
<dbReference type="InterPro" id="IPR010982">
    <property type="entry name" value="Lambda_DNA-bd_dom_sf"/>
</dbReference>
<evidence type="ECO:0000313" key="6">
    <source>
        <dbReference type="Proteomes" id="UP001501758"/>
    </source>
</evidence>
<dbReference type="EMBL" id="BAAAGE010000005">
    <property type="protein sequence ID" value="GAA0731149.1"/>
    <property type="molecule type" value="Genomic_DNA"/>
</dbReference>
<dbReference type="SUPFAM" id="SSF51306">
    <property type="entry name" value="LexA/Signal peptidase"/>
    <property type="match status" value="1"/>
</dbReference>
<dbReference type="RefSeq" id="WP_343914311.1">
    <property type="nucleotide sequence ID" value="NZ_BAAAGE010000005.1"/>
</dbReference>
<keyword evidence="2" id="KW-0238">DNA-binding</keyword>
<dbReference type="InterPro" id="IPR015927">
    <property type="entry name" value="Peptidase_S24_S26A/B/C"/>
</dbReference>
<comment type="caution">
    <text evidence="5">The sequence shown here is derived from an EMBL/GenBank/DDBJ whole genome shotgun (WGS) entry which is preliminary data.</text>
</comment>
<accession>A0ABP3UF55</accession>
<evidence type="ECO:0000259" key="4">
    <source>
        <dbReference type="Pfam" id="PF00717"/>
    </source>
</evidence>
<dbReference type="SUPFAM" id="SSF47413">
    <property type="entry name" value="lambda repressor-like DNA-binding domains"/>
    <property type="match status" value="1"/>
</dbReference>
<evidence type="ECO:0000256" key="1">
    <source>
        <dbReference type="ARBA" id="ARBA00023015"/>
    </source>
</evidence>
<evidence type="ECO:0000256" key="3">
    <source>
        <dbReference type="ARBA" id="ARBA00023163"/>
    </source>
</evidence>
<organism evidence="5 6">
    <name type="scientific">Aquimarina litoralis</name>
    <dbReference type="NCBI Taxonomy" id="584605"/>
    <lineage>
        <taxon>Bacteria</taxon>
        <taxon>Pseudomonadati</taxon>
        <taxon>Bacteroidota</taxon>
        <taxon>Flavobacteriia</taxon>
        <taxon>Flavobacteriales</taxon>
        <taxon>Flavobacteriaceae</taxon>
        <taxon>Aquimarina</taxon>
    </lineage>
</organism>
<evidence type="ECO:0000256" key="2">
    <source>
        <dbReference type="ARBA" id="ARBA00023125"/>
    </source>
</evidence>
<keyword evidence="3" id="KW-0804">Transcription</keyword>
<dbReference type="Gene3D" id="2.10.109.10">
    <property type="entry name" value="Umud Fragment, subunit A"/>
    <property type="match status" value="1"/>
</dbReference>
<reference evidence="6" key="1">
    <citation type="journal article" date="2019" name="Int. J. Syst. Evol. Microbiol.">
        <title>The Global Catalogue of Microorganisms (GCM) 10K type strain sequencing project: providing services to taxonomists for standard genome sequencing and annotation.</title>
        <authorList>
            <consortium name="The Broad Institute Genomics Platform"/>
            <consortium name="The Broad Institute Genome Sequencing Center for Infectious Disease"/>
            <person name="Wu L."/>
            <person name="Ma J."/>
        </authorList>
    </citation>
    <scope>NUCLEOTIDE SEQUENCE [LARGE SCALE GENOMIC DNA]</scope>
    <source>
        <strain evidence="6">JCM 15974</strain>
    </source>
</reference>
<dbReference type="InterPro" id="IPR036286">
    <property type="entry name" value="LexA/Signal_pep-like_sf"/>
</dbReference>
<gene>
    <name evidence="5" type="ORF">GCM10009430_43010</name>
</gene>
<dbReference type="PANTHER" id="PTHR40661">
    <property type="match status" value="1"/>
</dbReference>
<keyword evidence="6" id="KW-1185">Reference proteome</keyword>
<dbReference type="CDD" id="cd06462">
    <property type="entry name" value="Peptidase_S24_S26"/>
    <property type="match status" value="1"/>
</dbReference>
<keyword evidence="1" id="KW-0805">Transcription regulation</keyword>